<organism evidence="2">
    <name type="scientific">Blastochloris viridis</name>
    <name type="common">Rhodopseudomonas viridis</name>
    <dbReference type="NCBI Taxonomy" id="1079"/>
    <lineage>
        <taxon>Bacteria</taxon>
        <taxon>Pseudomonadati</taxon>
        <taxon>Pseudomonadota</taxon>
        <taxon>Alphaproteobacteria</taxon>
        <taxon>Hyphomicrobiales</taxon>
        <taxon>Blastochloridaceae</taxon>
        <taxon>Blastochloris</taxon>
    </lineage>
</organism>
<dbReference type="AlphaFoldDB" id="A0A182D2N9"/>
<gene>
    <name evidence="2" type="ORF">BV133_1860</name>
</gene>
<sequence>MISNPADQAGVFSADTGKSLSDESLAELGHVRGFSVGLAWPDWRICGGGTRNLAWSARFGLCGHTAGRSPGFRRVWQRGRDGSTPGFRRGDGRSGGRRRPGCRTSGGTSPWRLRSPGPSSRRGCPSG</sequence>
<proteinExistence type="predicted"/>
<dbReference type="EMBL" id="AP014854">
    <property type="protein sequence ID" value="BAR99453.1"/>
    <property type="molecule type" value="Genomic_DNA"/>
</dbReference>
<evidence type="ECO:0000256" key="1">
    <source>
        <dbReference type="SAM" id="MobiDB-lite"/>
    </source>
</evidence>
<evidence type="ECO:0000313" key="2">
    <source>
        <dbReference type="EMBL" id="BAR99453.1"/>
    </source>
</evidence>
<feature type="region of interest" description="Disordered" evidence="1">
    <location>
        <begin position="68"/>
        <end position="127"/>
    </location>
</feature>
<feature type="compositionally biased region" description="Low complexity" evidence="1">
    <location>
        <begin position="102"/>
        <end position="127"/>
    </location>
</feature>
<reference evidence="2" key="1">
    <citation type="journal article" date="2015" name="Genome Announc.">
        <title>Complete Genome Sequence of the Bacteriochlorophyll b-Producing Photosynthetic Bacterium Blastochloris viridis.</title>
        <authorList>
            <person name="Tsukatani Y."/>
            <person name="Hirose Y."/>
            <person name="Harada J."/>
            <person name="Misawa N."/>
            <person name="Mori K."/>
            <person name="Inoue K."/>
            <person name="Tamiaki H."/>
        </authorList>
    </citation>
    <scope>NUCLEOTIDE SEQUENCE [LARGE SCALE GENOMIC DNA]</scope>
    <source>
        <strain evidence="2">DSM 133</strain>
    </source>
</reference>
<protein>
    <submittedName>
        <fullName evidence="2">Uncharacterized protein</fullName>
    </submittedName>
</protein>
<accession>A0A182D2N9</accession>
<name>A0A182D2N9_BLAVI</name>